<proteinExistence type="predicted"/>
<gene>
    <name evidence="1" type="ORF">L873DRAFT_1821556</name>
</gene>
<reference evidence="1 2" key="1">
    <citation type="journal article" date="2018" name="Nat. Ecol. Evol.">
        <title>Pezizomycetes genomes reveal the molecular basis of ectomycorrhizal truffle lifestyle.</title>
        <authorList>
            <person name="Murat C."/>
            <person name="Payen T."/>
            <person name="Noel B."/>
            <person name="Kuo A."/>
            <person name="Morin E."/>
            <person name="Chen J."/>
            <person name="Kohler A."/>
            <person name="Krizsan K."/>
            <person name="Balestrini R."/>
            <person name="Da Silva C."/>
            <person name="Montanini B."/>
            <person name="Hainaut M."/>
            <person name="Levati E."/>
            <person name="Barry K.W."/>
            <person name="Belfiori B."/>
            <person name="Cichocki N."/>
            <person name="Clum A."/>
            <person name="Dockter R.B."/>
            <person name="Fauchery L."/>
            <person name="Guy J."/>
            <person name="Iotti M."/>
            <person name="Le Tacon F."/>
            <person name="Lindquist E.A."/>
            <person name="Lipzen A."/>
            <person name="Malagnac F."/>
            <person name="Mello A."/>
            <person name="Molinier V."/>
            <person name="Miyauchi S."/>
            <person name="Poulain J."/>
            <person name="Riccioni C."/>
            <person name="Rubini A."/>
            <person name="Sitrit Y."/>
            <person name="Splivallo R."/>
            <person name="Traeger S."/>
            <person name="Wang M."/>
            <person name="Zifcakova L."/>
            <person name="Wipf D."/>
            <person name="Zambonelli A."/>
            <person name="Paolocci F."/>
            <person name="Nowrousian M."/>
            <person name="Ottonello S."/>
            <person name="Baldrian P."/>
            <person name="Spatafora J.W."/>
            <person name="Henrissat B."/>
            <person name="Nagy L.G."/>
            <person name="Aury J.M."/>
            <person name="Wincker P."/>
            <person name="Grigoriev I.V."/>
            <person name="Bonfante P."/>
            <person name="Martin F.M."/>
        </authorList>
    </citation>
    <scope>NUCLEOTIDE SEQUENCE [LARGE SCALE GENOMIC DNA]</scope>
    <source>
        <strain evidence="1 2">120613-1</strain>
    </source>
</reference>
<organism evidence="1 2">
    <name type="scientific">Choiromyces venosus 120613-1</name>
    <dbReference type="NCBI Taxonomy" id="1336337"/>
    <lineage>
        <taxon>Eukaryota</taxon>
        <taxon>Fungi</taxon>
        <taxon>Dikarya</taxon>
        <taxon>Ascomycota</taxon>
        <taxon>Pezizomycotina</taxon>
        <taxon>Pezizomycetes</taxon>
        <taxon>Pezizales</taxon>
        <taxon>Tuberaceae</taxon>
        <taxon>Choiromyces</taxon>
    </lineage>
</organism>
<dbReference type="AlphaFoldDB" id="A0A3N4IWD9"/>
<dbReference type="STRING" id="1336337.A0A3N4IWD9"/>
<evidence type="ECO:0000313" key="1">
    <source>
        <dbReference type="EMBL" id="RPA90196.1"/>
    </source>
</evidence>
<name>A0A3N4IWD9_9PEZI</name>
<dbReference type="Proteomes" id="UP000276215">
    <property type="component" value="Unassembled WGS sequence"/>
</dbReference>
<evidence type="ECO:0000313" key="2">
    <source>
        <dbReference type="Proteomes" id="UP000276215"/>
    </source>
</evidence>
<dbReference type="EMBL" id="ML120535">
    <property type="protein sequence ID" value="RPA90196.1"/>
    <property type="molecule type" value="Genomic_DNA"/>
</dbReference>
<protein>
    <submittedName>
        <fullName evidence="1">Uncharacterized protein</fullName>
    </submittedName>
</protein>
<keyword evidence="2" id="KW-1185">Reference proteome</keyword>
<dbReference type="OrthoDB" id="5362978at2759"/>
<accession>A0A3N4IWD9</accession>
<sequence>MPWPSKIIKSFEITKSEGVTDQSQFYGPYNVLLNYLFPFEQDFVIAPHYKHPQQSQSVDFTTIFIVSHDKHPVFFMEIKPLNHLQHISTRKGVDKQLRENRNHF</sequence>